<keyword evidence="3" id="KW-1185">Reference proteome</keyword>
<evidence type="ECO:0000313" key="2">
    <source>
        <dbReference type="EMBL" id="ETN74494.1"/>
    </source>
</evidence>
<dbReference type="KEGG" id="nai:NECAME_03980"/>
<feature type="compositionally biased region" description="Gly residues" evidence="1">
    <location>
        <begin position="54"/>
        <end position="65"/>
    </location>
</feature>
<protein>
    <submittedName>
        <fullName evidence="2">Uncharacterized protein</fullName>
    </submittedName>
</protein>
<dbReference type="Proteomes" id="UP000053676">
    <property type="component" value="Unassembled WGS sequence"/>
</dbReference>
<feature type="compositionally biased region" description="Gly residues" evidence="1">
    <location>
        <begin position="28"/>
        <end position="43"/>
    </location>
</feature>
<accession>W2SXK3</accession>
<evidence type="ECO:0000256" key="1">
    <source>
        <dbReference type="SAM" id="MobiDB-lite"/>
    </source>
</evidence>
<name>W2SXK3_NECAM</name>
<organism evidence="2 3">
    <name type="scientific">Necator americanus</name>
    <name type="common">Human hookworm</name>
    <dbReference type="NCBI Taxonomy" id="51031"/>
    <lineage>
        <taxon>Eukaryota</taxon>
        <taxon>Metazoa</taxon>
        <taxon>Ecdysozoa</taxon>
        <taxon>Nematoda</taxon>
        <taxon>Chromadorea</taxon>
        <taxon>Rhabditida</taxon>
        <taxon>Rhabditina</taxon>
        <taxon>Rhabditomorpha</taxon>
        <taxon>Strongyloidea</taxon>
        <taxon>Ancylostomatidae</taxon>
        <taxon>Bunostominae</taxon>
        <taxon>Necator</taxon>
    </lineage>
</organism>
<evidence type="ECO:0000313" key="3">
    <source>
        <dbReference type="Proteomes" id="UP000053676"/>
    </source>
</evidence>
<proteinExistence type="predicted"/>
<gene>
    <name evidence="2" type="ORF">NECAME_03980</name>
</gene>
<feature type="region of interest" description="Disordered" evidence="1">
    <location>
        <begin position="28"/>
        <end position="65"/>
    </location>
</feature>
<dbReference type="AlphaFoldDB" id="W2SXK3"/>
<dbReference type="EMBL" id="KI660355">
    <property type="protein sequence ID" value="ETN74494.1"/>
    <property type="molecule type" value="Genomic_DNA"/>
</dbReference>
<reference evidence="3" key="1">
    <citation type="journal article" date="2014" name="Nat. Genet.">
        <title>Genome of the human hookworm Necator americanus.</title>
        <authorList>
            <person name="Tang Y.T."/>
            <person name="Gao X."/>
            <person name="Rosa B.A."/>
            <person name="Abubucker S."/>
            <person name="Hallsworth-Pepin K."/>
            <person name="Martin J."/>
            <person name="Tyagi R."/>
            <person name="Heizer E."/>
            <person name="Zhang X."/>
            <person name="Bhonagiri-Palsikar V."/>
            <person name="Minx P."/>
            <person name="Warren W.C."/>
            <person name="Wang Q."/>
            <person name="Zhan B."/>
            <person name="Hotez P.J."/>
            <person name="Sternberg P.W."/>
            <person name="Dougall A."/>
            <person name="Gaze S.T."/>
            <person name="Mulvenna J."/>
            <person name="Sotillo J."/>
            <person name="Ranganathan S."/>
            <person name="Rabelo E.M."/>
            <person name="Wilson R.K."/>
            <person name="Felgner P.L."/>
            <person name="Bethony J."/>
            <person name="Hawdon J.M."/>
            <person name="Gasser R.B."/>
            <person name="Loukas A."/>
            <person name="Mitreva M."/>
        </authorList>
    </citation>
    <scope>NUCLEOTIDE SEQUENCE [LARGE SCALE GENOMIC DNA]</scope>
</reference>
<sequence>MPEKEKVDIATSRIQRCIHKHTLAEAGGRTGFKRLGGGGGGGSCSTAEIRGRRGGGGGGMSLHGG</sequence>